<feature type="domain" description="Thiamine pyrophosphate enzyme central" evidence="11">
    <location>
        <begin position="251"/>
        <end position="365"/>
    </location>
</feature>
<dbReference type="InterPro" id="IPR012000">
    <property type="entry name" value="Thiamin_PyroP_enz_cen_dom"/>
</dbReference>
<dbReference type="GO" id="GO:0000949">
    <property type="term" value="P:aromatic amino acid family catabolic process to alcohol via Ehrlich pathway"/>
    <property type="evidence" value="ECO:0007669"/>
    <property type="project" value="TreeGrafter"/>
</dbReference>
<dbReference type="InterPro" id="IPR047213">
    <property type="entry name" value="TPP_PYR_PDC_IPDC-like"/>
</dbReference>
<dbReference type="InterPro" id="IPR011766">
    <property type="entry name" value="TPP_enzyme_TPP-bd"/>
</dbReference>
<dbReference type="FunFam" id="3.40.50.970:FF:000019">
    <property type="entry name" value="Pyruvate decarboxylase isozyme"/>
    <property type="match status" value="1"/>
</dbReference>
<dbReference type="GO" id="GO:0030976">
    <property type="term" value="F:thiamine pyrophosphate binding"/>
    <property type="evidence" value="ECO:0007669"/>
    <property type="project" value="InterPro"/>
</dbReference>
<feature type="binding site" evidence="9">
    <location>
        <position position="549"/>
    </location>
    <ligand>
        <name>Mg(2+)</name>
        <dbReference type="ChEBI" id="CHEBI:18420"/>
    </ligand>
</feature>
<dbReference type="CDD" id="cd07038">
    <property type="entry name" value="TPP_PYR_PDC_IPDC_like"/>
    <property type="match status" value="1"/>
</dbReference>
<feature type="binding site" evidence="8">
    <location>
        <position position="197"/>
    </location>
    <ligand>
        <name>pyruvate</name>
        <dbReference type="ChEBI" id="CHEBI:15361"/>
        <label>2</label>
        <note>allosteric activator</note>
    </ligand>
</feature>
<dbReference type="GeneID" id="64856714"/>
<dbReference type="FunFam" id="3.40.50.970:FF:000024">
    <property type="entry name" value="Pyruvate decarboxylase isozyme"/>
    <property type="match status" value="1"/>
</dbReference>
<feature type="binding site" evidence="8">
    <location>
        <position position="553"/>
    </location>
    <ligand>
        <name>pyruvate</name>
        <dbReference type="ChEBI" id="CHEBI:15361"/>
        <label>1</label>
        <note>substrate; ligand shared between two neighboring subunits</note>
    </ligand>
</feature>
<comment type="cofactor">
    <cofactor evidence="1">
        <name>thiamine diphosphate</name>
        <dbReference type="ChEBI" id="CHEBI:58937"/>
    </cofactor>
</comment>
<evidence type="ECO:0000256" key="8">
    <source>
        <dbReference type="PIRSR" id="PIRSR036565-1"/>
    </source>
</evidence>
<evidence type="ECO:0000256" key="10">
    <source>
        <dbReference type="RuleBase" id="RU362132"/>
    </source>
</evidence>
<dbReference type="Proteomes" id="UP000644660">
    <property type="component" value="Unassembled WGS sequence"/>
</dbReference>
<dbReference type="OrthoDB" id="308383at2759"/>
<dbReference type="InterPro" id="IPR047214">
    <property type="entry name" value="TPP_PDC_IPDC"/>
</dbReference>
<keyword evidence="5 9" id="KW-0460">Magnesium</keyword>
<dbReference type="SUPFAM" id="SSF52467">
    <property type="entry name" value="DHS-like NAD/FAD-binding domain"/>
    <property type="match status" value="1"/>
</dbReference>
<evidence type="ECO:0000256" key="2">
    <source>
        <dbReference type="ARBA" id="ARBA00007812"/>
    </source>
</evidence>
<evidence type="ECO:0000256" key="9">
    <source>
        <dbReference type="PIRSR" id="PIRSR036565-2"/>
    </source>
</evidence>
<comment type="similarity">
    <text evidence="2 10">Belongs to the TPP enzyme family.</text>
</comment>
<dbReference type="PANTHER" id="PTHR43452:SF3">
    <property type="entry name" value="TRANSAMINATED AMINO ACID DECARBOXYLASE"/>
    <property type="match status" value="1"/>
</dbReference>
<evidence type="ECO:0000313" key="15">
    <source>
        <dbReference type="Proteomes" id="UP000644660"/>
    </source>
</evidence>
<dbReference type="SUPFAM" id="SSF52518">
    <property type="entry name" value="Thiamin diphosphate-binding fold (THDP-binding)"/>
    <property type="match status" value="2"/>
</dbReference>
<feature type="binding site" evidence="8">
    <location>
        <position position="146"/>
    </location>
    <ligand>
        <name>pyruvate</name>
        <dbReference type="ChEBI" id="CHEBI:15361"/>
        <label>1</label>
        <note>substrate; ligand shared between two neighboring subunits</note>
    </ligand>
</feature>
<evidence type="ECO:0000259" key="13">
    <source>
        <dbReference type="Pfam" id="PF02776"/>
    </source>
</evidence>
<evidence type="ECO:0000313" key="14">
    <source>
        <dbReference type="EMBL" id="CAB4253743.1"/>
    </source>
</evidence>
<dbReference type="RefSeq" id="XP_041405588.1">
    <property type="nucleotide sequence ID" value="XM_041549654.1"/>
</dbReference>
<dbReference type="PIRSF" id="PIRSF036565">
    <property type="entry name" value="Pyruvt_ip_decrb"/>
    <property type="match status" value="1"/>
</dbReference>
<keyword evidence="14" id="KW-0670">Pyruvate</keyword>
<accession>A0A8H2ZHA7</accession>
<evidence type="ECO:0000259" key="12">
    <source>
        <dbReference type="Pfam" id="PF02775"/>
    </source>
</evidence>
<comment type="cofactor">
    <cofactor evidence="9">
        <name>Mg(2+)</name>
        <dbReference type="ChEBI" id="CHEBI:18420"/>
    </cofactor>
    <text evidence="9">Binds 1 Mg(2+) per subunit.</text>
</comment>
<dbReference type="PANTHER" id="PTHR43452">
    <property type="entry name" value="PYRUVATE DECARBOXYLASE"/>
    <property type="match status" value="1"/>
</dbReference>
<feature type="domain" description="Thiamine pyrophosphate enzyme N-terminal TPP-binding" evidence="13">
    <location>
        <begin position="29"/>
        <end position="141"/>
    </location>
</feature>
<dbReference type="EMBL" id="CAEFZW010000003">
    <property type="protein sequence ID" value="CAB4253743.1"/>
    <property type="molecule type" value="Genomic_DNA"/>
</dbReference>
<feature type="binding site" evidence="9">
    <location>
        <position position="520"/>
    </location>
    <ligand>
        <name>Mg(2+)</name>
        <dbReference type="ChEBI" id="CHEBI:18420"/>
    </ligand>
</feature>
<comment type="caution">
    <text evidence="14">The sequence shown here is derived from an EMBL/GenBank/DDBJ whole genome shotgun (WGS) entry which is preliminary data.</text>
</comment>
<dbReference type="Pfam" id="PF00205">
    <property type="entry name" value="TPP_enzyme_M"/>
    <property type="match status" value="1"/>
</dbReference>
<evidence type="ECO:0000256" key="1">
    <source>
        <dbReference type="ARBA" id="ARBA00001964"/>
    </source>
</evidence>
<dbReference type="InterPro" id="IPR029035">
    <property type="entry name" value="DHS-like_NAD/FAD-binding_dom"/>
</dbReference>
<dbReference type="Pfam" id="PF02776">
    <property type="entry name" value="TPP_enzyme_N"/>
    <property type="match status" value="1"/>
</dbReference>
<feature type="domain" description="Thiamine pyrophosphate enzyme TPP-binding" evidence="12">
    <location>
        <begin position="449"/>
        <end position="609"/>
    </location>
</feature>
<evidence type="ECO:0000256" key="3">
    <source>
        <dbReference type="ARBA" id="ARBA00022723"/>
    </source>
</evidence>
<name>A0A8H2ZHA7_9SACH</name>
<dbReference type="GO" id="GO:0000287">
    <property type="term" value="F:magnesium ion binding"/>
    <property type="evidence" value="ECO:0007669"/>
    <property type="project" value="InterPro"/>
</dbReference>
<dbReference type="InterPro" id="IPR029061">
    <property type="entry name" value="THDP-binding"/>
</dbReference>
<feature type="binding site" evidence="8">
    <location>
        <position position="50"/>
    </location>
    <ligand>
        <name>pyruvate</name>
        <dbReference type="ChEBI" id="CHEBI:15361"/>
        <label>1</label>
        <note>substrate; ligand shared between two neighboring subunits</note>
    </ligand>
</feature>
<dbReference type="GO" id="GO:0004737">
    <property type="term" value="F:pyruvate decarboxylase activity"/>
    <property type="evidence" value="ECO:0007669"/>
    <property type="project" value="TreeGrafter"/>
</dbReference>
<keyword evidence="15" id="KW-1185">Reference proteome</keyword>
<keyword evidence="4" id="KW-0210">Decarboxylase</keyword>
<evidence type="ECO:0000259" key="11">
    <source>
        <dbReference type="Pfam" id="PF00205"/>
    </source>
</evidence>
<dbReference type="GO" id="GO:0005634">
    <property type="term" value="C:nucleus"/>
    <property type="evidence" value="ECO:0007669"/>
    <property type="project" value="TreeGrafter"/>
</dbReference>
<protein>
    <submittedName>
        <fullName evidence="14">Similar to Saccharomyces cerevisiae YDR380W ARO10 Phenylpyruvate decarboxylase</fullName>
    </submittedName>
</protein>
<evidence type="ECO:0000256" key="4">
    <source>
        <dbReference type="ARBA" id="ARBA00022793"/>
    </source>
</evidence>
<sequence>MTPVTYDVEQSSNYNFINLKTGQKEIPFGEYLFQRVLDSGTKSIFGVPGDFNLPLLEYLYEPQLINQGLRWIGNCNELNAAYAADGYSRYSNKIGCLITTYGVGELSAMNGIAGGFAENSKILHIVGVARSIDSRCKNFKQRNLHHLVPNLIDSNFNGPNHKIYYEMIKDKICCSAEYLEDIDQVCNQVDKVIMDIYKYSKPGYIFVPVDFVNMTVPINNLLKTPKINLMDCIKPNFEEEENIIQITKLIQDLLYKSKTPAIIGDVLTDRYGGKELINRLINETHLWNFSSVNGKSIINESNPTYMGLYNGDEGPTLVKERFLQCDLILNFGVDINEVNQGHYTFKYKQDCQLIELHPNYIRFSKPNMDDGNKEEQIFKGINFIHILKLLVESIDVGQLRHQYPVSIKPFKTEELNFNHDPESQIITQTYIQNKFTTYLNPGDVVVCETGSVQFAMRDLVLPNQLKYISQGFFLSIGMALPAALGVGIAMQDFPRYHLSKDNDNEIPKDYIPRLILLEGDGAAQMTIQELTSMIRFNVPIEIMLWNNNGYTIERAILGPTRSYNDVMQWDWTKLLQAFGDFDNRTNSCIIKTPKELAQKMEQLRKGNKTKSIELMEVKMETLDYPKQLTHMVESAKVKKIKPSTII</sequence>
<keyword evidence="6 10" id="KW-0786">Thiamine pyrophosphate</keyword>
<evidence type="ECO:0000256" key="5">
    <source>
        <dbReference type="ARBA" id="ARBA00022842"/>
    </source>
</evidence>
<keyword evidence="3 9" id="KW-0479">Metal-binding</keyword>
<keyword evidence="7" id="KW-0456">Lyase</keyword>
<dbReference type="Gene3D" id="3.40.50.970">
    <property type="match status" value="2"/>
</dbReference>
<reference evidence="14 15" key="1">
    <citation type="submission" date="2020-05" db="EMBL/GenBank/DDBJ databases">
        <authorList>
            <person name="Casaregola S."/>
            <person name="Devillers H."/>
            <person name="Grondin C."/>
        </authorList>
    </citation>
    <scope>NUCLEOTIDE SEQUENCE [LARGE SCALE GENOMIC DNA]</scope>
    <source>
        <strain evidence="14 15">CLIB 1767</strain>
    </source>
</reference>
<dbReference type="InterPro" id="IPR012110">
    <property type="entry name" value="PDC/IPDC-like"/>
</dbReference>
<gene>
    <name evidence="14" type="ORF">KABA2_03S04356</name>
</gene>
<dbReference type="CDD" id="cd02005">
    <property type="entry name" value="TPP_PDC_IPDC"/>
    <property type="match status" value="1"/>
</dbReference>
<evidence type="ECO:0000256" key="6">
    <source>
        <dbReference type="ARBA" id="ARBA00023052"/>
    </source>
</evidence>
<dbReference type="GO" id="GO:0005829">
    <property type="term" value="C:cytosol"/>
    <property type="evidence" value="ECO:0007669"/>
    <property type="project" value="TreeGrafter"/>
</dbReference>
<dbReference type="Gene3D" id="3.40.50.1220">
    <property type="entry name" value="TPP-binding domain"/>
    <property type="match status" value="1"/>
</dbReference>
<evidence type="ECO:0000256" key="7">
    <source>
        <dbReference type="ARBA" id="ARBA00023239"/>
    </source>
</evidence>
<proteinExistence type="inferred from homology"/>
<dbReference type="AlphaFoldDB" id="A0A8H2ZHA7"/>
<organism evidence="14 15">
    <name type="scientific">Maudiozyma barnettii</name>
    <dbReference type="NCBI Taxonomy" id="61262"/>
    <lineage>
        <taxon>Eukaryota</taxon>
        <taxon>Fungi</taxon>
        <taxon>Dikarya</taxon>
        <taxon>Ascomycota</taxon>
        <taxon>Saccharomycotina</taxon>
        <taxon>Saccharomycetes</taxon>
        <taxon>Saccharomycetales</taxon>
        <taxon>Saccharomycetaceae</taxon>
        <taxon>Maudiozyma</taxon>
    </lineage>
</organism>
<feature type="binding site" evidence="9">
    <location>
        <position position="547"/>
    </location>
    <ligand>
        <name>Mg(2+)</name>
        <dbReference type="ChEBI" id="CHEBI:18420"/>
    </ligand>
</feature>
<dbReference type="Pfam" id="PF02775">
    <property type="entry name" value="TPP_enzyme_C"/>
    <property type="match status" value="1"/>
</dbReference>
<dbReference type="InterPro" id="IPR012001">
    <property type="entry name" value="Thiamin_PyroP_enz_TPP-bd_dom"/>
</dbReference>